<comment type="caution">
    <text evidence="3">The sequence shown here is derived from an EMBL/GenBank/DDBJ whole genome shotgun (WGS) entry which is preliminary data.</text>
</comment>
<keyword evidence="4" id="KW-1185">Reference proteome</keyword>
<dbReference type="EMBL" id="SDIL01000045">
    <property type="protein sequence ID" value="RXK38640.1"/>
    <property type="molecule type" value="Genomic_DNA"/>
</dbReference>
<feature type="compositionally biased region" description="Low complexity" evidence="1">
    <location>
        <begin position="26"/>
        <end position="47"/>
    </location>
</feature>
<evidence type="ECO:0000313" key="3">
    <source>
        <dbReference type="EMBL" id="RXK38640.1"/>
    </source>
</evidence>
<accession>A0A4Q1BLS7</accession>
<gene>
    <name evidence="3" type="ORF">M231_04146</name>
</gene>
<dbReference type="AlphaFoldDB" id="A0A4Q1BLS7"/>
<protein>
    <submittedName>
        <fullName evidence="3">Uncharacterized protein</fullName>
    </submittedName>
</protein>
<keyword evidence="2" id="KW-0732">Signal</keyword>
<feature type="signal peptide" evidence="2">
    <location>
        <begin position="1"/>
        <end position="20"/>
    </location>
</feature>
<organism evidence="3 4">
    <name type="scientific">Tremella mesenterica</name>
    <name type="common">Jelly fungus</name>
    <dbReference type="NCBI Taxonomy" id="5217"/>
    <lineage>
        <taxon>Eukaryota</taxon>
        <taxon>Fungi</taxon>
        <taxon>Dikarya</taxon>
        <taxon>Basidiomycota</taxon>
        <taxon>Agaricomycotina</taxon>
        <taxon>Tremellomycetes</taxon>
        <taxon>Tremellales</taxon>
        <taxon>Tremellaceae</taxon>
        <taxon>Tremella</taxon>
    </lineage>
</organism>
<dbReference type="Proteomes" id="UP000289152">
    <property type="component" value="Unassembled WGS sequence"/>
</dbReference>
<dbReference type="InParanoid" id="A0A4Q1BLS7"/>
<reference evidence="3 4" key="1">
    <citation type="submission" date="2016-06" db="EMBL/GenBank/DDBJ databases">
        <title>Evolution of pathogenesis and genome organization in the Tremellales.</title>
        <authorList>
            <person name="Cuomo C."/>
            <person name="Litvintseva A."/>
            <person name="Heitman J."/>
            <person name="Chen Y."/>
            <person name="Sun S."/>
            <person name="Springer D."/>
            <person name="Dromer F."/>
            <person name="Young S."/>
            <person name="Zeng Q."/>
            <person name="Chapman S."/>
            <person name="Gujja S."/>
            <person name="Saif S."/>
            <person name="Birren B."/>
        </authorList>
    </citation>
    <scope>NUCLEOTIDE SEQUENCE [LARGE SCALE GENOMIC DNA]</scope>
    <source>
        <strain evidence="3 4">ATCC 28783</strain>
    </source>
</reference>
<dbReference type="VEuPathDB" id="FungiDB:TREMEDRAFT_62294"/>
<sequence length="117" mass="11541">MRFSSTLIVSIMLSMLSVFGQDDGSESGVSSSATWTSSTPSSSVPAAIETGTGGLNVTASNTTMKTEGNGTVDSSVGGANGTGNSTEGSASAAGRRWDEWIGMGVLGVVGMGVGVIL</sequence>
<feature type="chain" id="PRO_5020197410" evidence="2">
    <location>
        <begin position="21"/>
        <end position="117"/>
    </location>
</feature>
<evidence type="ECO:0000313" key="4">
    <source>
        <dbReference type="Proteomes" id="UP000289152"/>
    </source>
</evidence>
<feature type="region of interest" description="Disordered" evidence="1">
    <location>
        <begin position="22"/>
        <end position="93"/>
    </location>
</feature>
<proteinExistence type="predicted"/>
<name>A0A4Q1BLS7_TREME</name>
<evidence type="ECO:0000256" key="2">
    <source>
        <dbReference type="SAM" id="SignalP"/>
    </source>
</evidence>
<evidence type="ECO:0000256" key="1">
    <source>
        <dbReference type="SAM" id="MobiDB-lite"/>
    </source>
</evidence>
<feature type="compositionally biased region" description="Polar residues" evidence="1">
    <location>
        <begin position="55"/>
        <end position="74"/>
    </location>
</feature>